<accession>A0A517N2C9</accession>
<name>A0A517N2C9_9BACT</name>
<dbReference type="InterPro" id="IPR038765">
    <property type="entry name" value="Papain-like_cys_pep_sf"/>
</dbReference>
<evidence type="ECO:0000313" key="1">
    <source>
        <dbReference type="EMBL" id="QDT01285.1"/>
    </source>
</evidence>
<dbReference type="SUPFAM" id="SSF54001">
    <property type="entry name" value="Cysteine proteinases"/>
    <property type="match status" value="1"/>
</dbReference>
<proteinExistence type="predicted"/>
<evidence type="ECO:0000313" key="2">
    <source>
        <dbReference type="Proteomes" id="UP000319852"/>
    </source>
</evidence>
<dbReference type="Gene3D" id="3.90.1720.10">
    <property type="entry name" value="endopeptidase domain like (from Nostoc punctiforme)"/>
    <property type="match status" value="1"/>
</dbReference>
<organism evidence="1 2">
    <name type="scientific">Adhaeretor mobilis</name>
    <dbReference type="NCBI Taxonomy" id="1930276"/>
    <lineage>
        <taxon>Bacteria</taxon>
        <taxon>Pseudomonadati</taxon>
        <taxon>Planctomycetota</taxon>
        <taxon>Planctomycetia</taxon>
        <taxon>Pirellulales</taxon>
        <taxon>Lacipirellulaceae</taxon>
        <taxon>Adhaeretor</taxon>
    </lineage>
</organism>
<dbReference type="OrthoDB" id="271829at2"/>
<protein>
    <recommendedName>
        <fullName evidence="3">Permuted papain-like amidase YaeF/Yiix C92 family enzyme</fullName>
    </recommendedName>
</protein>
<dbReference type="KEGG" id="amob:HG15A2_46270"/>
<dbReference type="AlphaFoldDB" id="A0A517N2C9"/>
<dbReference type="Proteomes" id="UP000319852">
    <property type="component" value="Chromosome"/>
</dbReference>
<reference evidence="1 2" key="1">
    <citation type="submission" date="2019-02" db="EMBL/GenBank/DDBJ databases">
        <title>Deep-cultivation of Planctomycetes and their phenomic and genomic characterization uncovers novel biology.</title>
        <authorList>
            <person name="Wiegand S."/>
            <person name="Jogler M."/>
            <person name="Boedeker C."/>
            <person name="Pinto D."/>
            <person name="Vollmers J."/>
            <person name="Rivas-Marin E."/>
            <person name="Kohn T."/>
            <person name="Peeters S.H."/>
            <person name="Heuer A."/>
            <person name="Rast P."/>
            <person name="Oberbeckmann S."/>
            <person name="Bunk B."/>
            <person name="Jeske O."/>
            <person name="Meyerdierks A."/>
            <person name="Storesund J.E."/>
            <person name="Kallscheuer N."/>
            <person name="Luecker S."/>
            <person name="Lage O.M."/>
            <person name="Pohl T."/>
            <person name="Merkel B.J."/>
            <person name="Hornburger P."/>
            <person name="Mueller R.-W."/>
            <person name="Bruemmer F."/>
            <person name="Labrenz M."/>
            <person name="Spormann A.M."/>
            <person name="Op den Camp H."/>
            <person name="Overmann J."/>
            <person name="Amann R."/>
            <person name="Jetten M.S.M."/>
            <person name="Mascher T."/>
            <person name="Medema M.H."/>
            <person name="Devos D.P."/>
            <person name="Kaster A.-K."/>
            <person name="Ovreas L."/>
            <person name="Rohde M."/>
            <person name="Galperin M.Y."/>
            <person name="Jogler C."/>
        </authorList>
    </citation>
    <scope>NUCLEOTIDE SEQUENCE [LARGE SCALE GENOMIC DNA]</scope>
    <source>
        <strain evidence="1 2">HG15A2</strain>
    </source>
</reference>
<dbReference type="EMBL" id="CP036263">
    <property type="protein sequence ID" value="QDT01285.1"/>
    <property type="molecule type" value="Genomic_DNA"/>
</dbReference>
<sequence>MRCLVPIDEASAEIRDGDLLLFRGRGLVSRLIGVAGRSEYTHAARVVWWGGDAFCCEVRELKGGRAVTLASQVAKYPGAIDVFETNPAGRWRQYNRRGAAKFMRRLAGCDYGYGGVLAAALRHLPVWRFLIHAETEDRLLQDRPPFCSQACAMADRLAGGVDPVPHLADRLTEPADLARSPFYRYRFTLVPAGTAQRETVSNGGTR</sequence>
<evidence type="ECO:0008006" key="3">
    <source>
        <dbReference type="Google" id="ProtNLM"/>
    </source>
</evidence>
<dbReference type="RefSeq" id="WP_145063366.1">
    <property type="nucleotide sequence ID" value="NZ_CP036263.1"/>
</dbReference>
<gene>
    <name evidence="1" type="ORF">HG15A2_46270</name>
</gene>
<keyword evidence="2" id="KW-1185">Reference proteome</keyword>